<organism evidence="4 5">
    <name type="scientific">Lachnellula occidentalis</name>
    <dbReference type="NCBI Taxonomy" id="215460"/>
    <lineage>
        <taxon>Eukaryota</taxon>
        <taxon>Fungi</taxon>
        <taxon>Dikarya</taxon>
        <taxon>Ascomycota</taxon>
        <taxon>Pezizomycotina</taxon>
        <taxon>Leotiomycetes</taxon>
        <taxon>Helotiales</taxon>
        <taxon>Lachnaceae</taxon>
        <taxon>Lachnellula</taxon>
    </lineage>
</organism>
<feature type="compositionally biased region" description="Basic and acidic residues" evidence="2">
    <location>
        <begin position="184"/>
        <end position="205"/>
    </location>
</feature>
<dbReference type="SUPFAM" id="SSF57667">
    <property type="entry name" value="beta-beta-alpha zinc fingers"/>
    <property type="match status" value="1"/>
</dbReference>
<dbReference type="AlphaFoldDB" id="A0A8H8S5L6"/>
<evidence type="ECO:0000313" key="4">
    <source>
        <dbReference type="EMBL" id="TVY47313.1"/>
    </source>
</evidence>
<dbReference type="PANTHER" id="PTHR46179">
    <property type="entry name" value="ZINC FINGER PROTEIN"/>
    <property type="match status" value="1"/>
</dbReference>
<dbReference type="InterPro" id="IPR051061">
    <property type="entry name" value="Zinc_finger_trans_reg"/>
</dbReference>
<comment type="caution">
    <text evidence="4">The sequence shown here is derived from an EMBL/GenBank/DDBJ whole genome shotgun (WGS) entry which is preliminary data.</text>
</comment>
<proteinExistence type="predicted"/>
<feature type="compositionally biased region" description="Polar residues" evidence="2">
    <location>
        <begin position="247"/>
        <end position="265"/>
    </location>
</feature>
<feature type="region of interest" description="Disordered" evidence="2">
    <location>
        <begin position="462"/>
        <end position="508"/>
    </location>
</feature>
<gene>
    <name evidence="4" type="primary">ACE2_0</name>
    <name evidence="4" type="ORF">LOCC1_G002957</name>
</gene>
<evidence type="ECO:0000256" key="2">
    <source>
        <dbReference type="SAM" id="MobiDB-lite"/>
    </source>
</evidence>
<dbReference type="SMART" id="SM00355">
    <property type="entry name" value="ZnF_C2H2"/>
    <property type="match status" value="3"/>
</dbReference>
<feature type="region of interest" description="Disordered" evidence="2">
    <location>
        <begin position="246"/>
        <end position="367"/>
    </location>
</feature>
<dbReference type="Proteomes" id="UP000443090">
    <property type="component" value="Unassembled WGS sequence"/>
</dbReference>
<accession>A0A8H8S5L6</accession>
<feature type="region of interest" description="Disordered" evidence="2">
    <location>
        <begin position="169"/>
        <end position="206"/>
    </location>
</feature>
<name>A0A8H8S5L6_9HELO</name>
<dbReference type="PROSITE" id="PS50157">
    <property type="entry name" value="ZINC_FINGER_C2H2_2"/>
    <property type="match status" value="1"/>
</dbReference>
<reference evidence="4 5" key="1">
    <citation type="submission" date="2018-05" db="EMBL/GenBank/DDBJ databases">
        <title>Genome sequencing and assembly of the regulated plant pathogen Lachnellula willkommii and related sister species for the development of diagnostic species identification markers.</title>
        <authorList>
            <person name="Giroux E."/>
            <person name="Bilodeau G."/>
        </authorList>
    </citation>
    <scope>NUCLEOTIDE SEQUENCE [LARGE SCALE GENOMIC DNA]</scope>
    <source>
        <strain evidence="4 5">CBS 160.35</strain>
    </source>
</reference>
<sequence>MTTVENQHVQVPPAPDDDYYPDDAGFPNSPQLKPMKVNFKPSPTPPLAVPLPPVSPDSSPPSSPDRKSSYKPKVRPSLGDDVLIDYLGNFQHSATARIAGYEPLASEEEEDIKMGGTHVEFNIEKGDENGNMETDARDEEKVEEEAVEKNGVEKDDLSSVAARAMNVLKGNSPPTQAIPATKCAEPKPDTRRSEGDIFHNPDDIKPAIPSITATLVGGARQHPSPDANIKLEIQAPGELPPIRHNSPHSVSHGNGGTITLPSITDQLGDISHIPEPLQTVNSPFAQSPPGRPPQFATVPGHGSPPKSPNEFRRELPSPGRGSFYTFGHGSGLNRRQSQADGHQYSSAGEYSSGTIETPSTEHSGATPAIDRMSIDGITNPQIGGFQCTYPGCTAQPFQTQYLLNSHANVHSSNRPHYCGVKGCPRSEGGKGFKRKNEMIRHGLVHDSPGYVCPFCPDREHKYPRPDNLQRHVRVHHVDKDKDDAQLRDVLSQRPEGPSRGRRRRGGTS</sequence>
<keyword evidence="1" id="KW-0863">Zinc-finger</keyword>
<keyword evidence="1" id="KW-0479">Metal-binding</keyword>
<evidence type="ECO:0000256" key="1">
    <source>
        <dbReference type="PROSITE-ProRule" id="PRU00042"/>
    </source>
</evidence>
<dbReference type="GO" id="GO:0005634">
    <property type="term" value="C:nucleus"/>
    <property type="evidence" value="ECO:0007669"/>
    <property type="project" value="TreeGrafter"/>
</dbReference>
<keyword evidence="5" id="KW-1185">Reference proteome</keyword>
<feature type="region of interest" description="Disordered" evidence="2">
    <location>
        <begin position="122"/>
        <end position="141"/>
    </location>
</feature>
<dbReference type="Gene3D" id="3.30.160.60">
    <property type="entry name" value="Classic Zinc Finger"/>
    <property type="match status" value="1"/>
</dbReference>
<dbReference type="OrthoDB" id="6077919at2759"/>
<feature type="region of interest" description="Disordered" evidence="2">
    <location>
        <begin position="1"/>
        <end position="78"/>
    </location>
</feature>
<feature type="compositionally biased region" description="Pro residues" evidence="2">
    <location>
        <begin position="42"/>
        <end position="63"/>
    </location>
</feature>
<evidence type="ECO:0000259" key="3">
    <source>
        <dbReference type="PROSITE" id="PS50157"/>
    </source>
</evidence>
<evidence type="ECO:0000313" key="5">
    <source>
        <dbReference type="Proteomes" id="UP000443090"/>
    </source>
</evidence>
<protein>
    <submittedName>
        <fullName evidence="4">Metallothionein expression activator</fullName>
    </submittedName>
</protein>
<dbReference type="EMBL" id="QGMI01000099">
    <property type="protein sequence ID" value="TVY47313.1"/>
    <property type="molecule type" value="Genomic_DNA"/>
</dbReference>
<keyword evidence="1" id="KW-0862">Zinc</keyword>
<dbReference type="GO" id="GO:0006357">
    <property type="term" value="P:regulation of transcription by RNA polymerase II"/>
    <property type="evidence" value="ECO:0007669"/>
    <property type="project" value="TreeGrafter"/>
</dbReference>
<feature type="compositionally biased region" description="Basic residues" evidence="2">
    <location>
        <begin position="499"/>
        <end position="508"/>
    </location>
</feature>
<dbReference type="PANTHER" id="PTHR46179:SF19">
    <property type="entry name" value="C2H2 FINGER DOMAIN TRANSCRIPTION FACTOR (EUROFUNG)-RELATED"/>
    <property type="match status" value="1"/>
</dbReference>
<dbReference type="InterPro" id="IPR013087">
    <property type="entry name" value="Znf_C2H2_type"/>
</dbReference>
<feature type="compositionally biased region" description="Basic and acidic residues" evidence="2">
    <location>
        <begin position="462"/>
        <end position="486"/>
    </location>
</feature>
<feature type="compositionally biased region" description="Polar residues" evidence="2">
    <location>
        <begin position="333"/>
        <end position="363"/>
    </location>
</feature>
<dbReference type="InterPro" id="IPR036236">
    <property type="entry name" value="Znf_C2H2_sf"/>
</dbReference>
<feature type="compositionally biased region" description="Basic and acidic residues" evidence="2">
    <location>
        <begin position="122"/>
        <end position="140"/>
    </location>
</feature>
<dbReference type="GO" id="GO:0008270">
    <property type="term" value="F:zinc ion binding"/>
    <property type="evidence" value="ECO:0007669"/>
    <property type="project" value="UniProtKB-KW"/>
</dbReference>
<feature type="domain" description="C2H2-type" evidence="3">
    <location>
        <begin position="385"/>
        <end position="415"/>
    </location>
</feature>